<name>Q2L3W3_WHEAT</name>
<dbReference type="EMBL" id="AM050670">
    <property type="protein sequence ID" value="CAJ19328.1"/>
    <property type="molecule type" value="Genomic_DNA"/>
</dbReference>
<protein>
    <recommendedName>
        <fullName evidence="1">25S rRNA (uridine-N(3))-methyltransferase BMT5-like domain-containing protein</fullName>
    </recommendedName>
</protein>
<proteinExistence type="predicted"/>
<reference evidence="2" key="1">
    <citation type="journal article" date="2006" name="Nature">
        <title>Molecular characterization of Ph1 as a major chromosome pairing locus in polyploid wheat.</title>
        <authorList>
            <person name="Griffiths S."/>
            <person name="Sharp R."/>
            <person name="Foote T.N."/>
            <person name="Bertin I."/>
            <person name="Wanous M."/>
            <person name="Reader S."/>
            <person name="Colas I."/>
            <person name="Moore G."/>
        </authorList>
    </citation>
    <scope>NUCLEOTIDE SEQUENCE</scope>
</reference>
<sequence length="225" mass="24544">MAVAVNDGAAGTKWLKHYSSAQGILIVGDGDFSFSLALATAFGSGANLVATSLDSYGPALPSASLAARMPASSSIFGHQRTCYSDGTSNVTKLEAMGATVLHGVDVKDMNLHANLQLRLLDRIVFNFPHAGFNGREDKELVRSFFATARRMLWRHGEIHVTHKTKHPYSTWGIEQLASESSLAMVEQAAFQIQDYPGYNQKRGSSWRCDQDFAIGDCSTFKFCVE</sequence>
<evidence type="ECO:0000313" key="2">
    <source>
        <dbReference type="EMBL" id="CAJ19328.1"/>
    </source>
</evidence>
<dbReference type="GO" id="GO:0070042">
    <property type="term" value="F:rRNA (uridine-N3-)-methyltransferase activity"/>
    <property type="evidence" value="ECO:0007669"/>
    <property type="project" value="InterPro"/>
</dbReference>
<feature type="domain" description="25S rRNA (uridine-N(3))-methyltransferase BMT5-like" evidence="1">
    <location>
        <begin position="25"/>
        <end position="202"/>
    </location>
</feature>
<organism evidence="2">
    <name type="scientific">Triticum aestivum</name>
    <name type="common">Wheat</name>
    <dbReference type="NCBI Taxonomy" id="4565"/>
    <lineage>
        <taxon>Eukaryota</taxon>
        <taxon>Viridiplantae</taxon>
        <taxon>Streptophyta</taxon>
        <taxon>Embryophyta</taxon>
        <taxon>Tracheophyta</taxon>
        <taxon>Spermatophyta</taxon>
        <taxon>Magnoliopsida</taxon>
        <taxon>Liliopsida</taxon>
        <taxon>Poales</taxon>
        <taxon>Poaceae</taxon>
        <taxon>BOP clade</taxon>
        <taxon>Pooideae</taxon>
        <taxon>Triticodae</taxon>
        <taxon>Triticeae</taxon>
        <taxon>Triticinae</taxon>
        <taxon>Triticum</taxon>
    </lineage>
</organism>
<dbReference type="PANTHER" id="PTHR11538">
    <property type="entry name" value="PHENYLALANYL-TRNA SYNTHETASE"/>
    <property type="match status" value="1"/>
</dbReference>
<dbReference type="AlphaFoldDB" id="Q2L3W3"/>
<evidence type="ECO:0000259" key="1">
    <source>
        <dbReference type="Pfam" id="PF10354"/>
    </source>
</evidence>
<dbReference type="Pfam" id="PF10354">
    <property type="entry name" value="BMT5-like"/>
    <property type="match status" value="1"/>
</dbReference>
<dbReference type="GO" id="GO:0070475">
    <property type="term" value="P:rRNA base methylation"/>
    <property type="evidence" value="ECO:0007669"/>
    <property type="project" value="InterPro"/>
</dbReference>
<accession>Q2L3W3</accession>
<dbReference type="PANTHER" id="PTHR11538:SF87">
    <property type="entry name" value="25S RRNA (URIDINE-N(3))-METHYLTRANSFERASE BMT5-LIKE DOMAIN-CONTAINING PROTEIN"/>
    <property type="match status" value="1"/>
</dbReference>
<dbReference type="InterPro" id="IPR019446">
    <property type="entry name" value="BMT5-like"/>
</dbReference>